<dbReference type="PROSITE" id="PS51473">
    <property type="entry name" value="GNK2"/>
    <property type="match status" value="3"/>
</dbReference>
<comment type="subcellular location">
    <subcellularLocation>
        <location evidence="7">Cell junction</location>
        <location evidence="7">Plasmodesma</location>
    </subcellularLocation>
    <subcellularLocation>
        <location evidence="1">Cell membrane</location>
        <topology evidence="1">Single-pass type I membrane protein</topology>
    </subcellularLocation>
</comment>
<evidence type="ECO:0000256" key="3">
    <source>
        <dbReference type="ARBA" id="ARBA00022729"/>
    </source>
</evidence>
<evidence type="ECO:0000256" key="2">
    <source>
        <dbReference type="ARBA" id="ARBA00022581"/>
    </source>
</evidence>
<dbReference type="Gene3D" id="3.30.430.20">
    <property type="entry name" value="Gnk2 domain, C-X8-C-X2-C motif"/>
    <property type="match status" value="4"/>
</dbReference>
<protein>
    <recommendedName>
        <fullName evidence="9">Gnk2-homologous domain-containing protein</fullName>
    </recommendedName>
</protein>
<dbReference type="PANTHER" id="PTHR32080">
    <property type="entry name" value="ANTIFUNGAL PROTEIN GINKBILOBIN-2-LIKE"/>
    <property type="match status" value="1"/>
</dbReference>
<keyword evidence="5" id="KW-0965">Cell junction</keyword>
<dbReference type="Pfam" id="PF01657">
    <property type="entry name" value="Stress-antifung"/>
    <property type="match status" value="4"/>
</dbReference>
<dbReference type="InterPro" id="IPR051378">
    <property type="entry name" value="Cell2Cell_Antifungal"/>
</dbReference>
<sequence>MNILVKMKGSTEIASALIIMLLVIDRSEGDPRTQLLNLTCSQQRANSSTFITNFLELMEEIATQIQISHRAAAVIGTGPERIYGLAECYGDLSADDCTICYAVACTQLPVCLPGVGSQVFLDGCFIRTQNYNFFEEYAGSNDTVICGNTTRSSQMLRGMHQQTGTTLQERCHCHRQQMSLPMCWGTLNETSCKKCLERASSSILQCLPWSEGRALQTGCFMRYSNTNFLNADSTNGAGNTKSQPIKRNCANQQMNTRPGFTLNFGQAMADISTKMQTSHFGTAVTGTEPDKAYGLAQCYGDLSTHECNLCSAKALTTLLGCSPRNGGWVYLTGCFMRYANYSFFGEHTGEEDRAICVNKTRRNNAFEQSASKAVFQTVETAPKSKEYHAGKQALISGTANKSVYAMADCWHTLDTDSCAYCLQKAARSMLGCLPESEGYALHTGCFMKYSDSNFLYPDHHNTLSKGKSIN</sequence>
<evidence type="ECO:0000256" key="7">
    <source>
        <dbReference type="ARBA" id="ARBA00024184"/>
    </source>
</evidence>
<evidence type="ECO:0000256" key="6">
    <source>
        <dbReference type="ARBA" id="ARBA00023157"/>
    </source>
</evidence>
<dbReference type="CDD" id="cd23509">
    <property type="entry name" value="Gnk2-like"/>
    <property type="match status" value="4"/>
</dbReference>
<dbReference type="InterPro" id="IPR038408">
    <property type="entry name" value="GNK2_sf"/>
</dbReference>
<evidence type="ECO:0000259" key="9">
    <source>
        <dbReference type="PROSITE" id="PS51473"/>
    </source>
</evidence>
<organism evidence="10 11">
    <name type="scientific">Lactuca sativa</name>
    <name type="common">Garden lettuce</name>
    <dbReference type="NCBI Taxonomy" id="4236"/>
    <lineage>
        <taxon>Eukaryota</taxon>
        <taxon>Viridiplantae</taxon>
        <taxon>Streptophyta</taxon>
        <taxon>Embryophyta</taxon>
        <taxon>Tracheophyta</taxon>
        <taxon>Spermatophyta</taxon>
        <taxon>Magnoliopsida</taxon>
        <taxon>eudicotyledons</taxon>
        <taxon>Gunneridae</taxon>
        <taxon>Pentapetalae</taxon>
        <taxon>asterids</taxon>
        <taxon>campanulids</taxon>
        <taxon>Asterales</taxon>
        <taxon>Asteraceae</taxon>
        <taxon>Cichorioideae</taxon>
        <taxon>Cichorieae</taxon>
        <taxon>Lactucinae</taxon>
        <taxon>Lactuca</taxon>
    </lineage>
</organism>
<dbReference type="InterPro" id="IPR002902">
    <property type="entry name" value="GNK2"/>
</dbReference>
<evidence type="ECO:0000256" key="1">
    <source>
        <dbReference type="ARBA" id="ARBA00004251"/>
    </source>
</evidence>
<evidence type="ECO:0000256" key="5">
    <source>
        <dbReference type="ARBA" id="ARBA00022949"/>
    </source>
</evidence>
<evidence type="ECO:0000313" key="10">
    <source>
        <dbReference type="EMBL" id="KAJ0219513.1"/>
    </source>
</evidence>
<gene>
    <name evidence="10" type="ORF">LSAT_V11C300112600</name>
</gene>
<dbReference type="Proteomes" id="UP000235145">
    <property type="component" value="Unassembled WGS sequence"/>
</dbReference>
<keyword evidence="3" id="KW-0732">Signal</keyword>
<reference evidence="10 11" key="1">
    <citation type="journal article" date="2017" name="Nat. Commun.">
        <title>Genome assembly with in vitro proximity ligation data and whole-genome triplication in lettuce.</title>
        <authorList>
            <person name="Reyes-Chin-Wo S."/>
            <person name="Wang Z."/>
            <person name="Yang X."/>
            <person name="Kozik A."/>
            <person name="Arikit S."/>
            <person name="Song C."/>
            <person name="Xia L."/>
            <person name="Froenicke L."/>
            <person name="Lavelle D.O."/>
            <person name="Truco M.J."/>
            <person name="Xia R."/>
            <person name="Zhu S."/>
            <person name="Xu C."/>
            <person name="Xu H."/>
            <person name="Xu X."/>
            <person name="Cox K."/>
            <person name="Korf I."/>
            <person name="Meyers B.C."/>
            <person name="Michelmore R.W."/>
        </authorList>
    </citation>
    <scope>NUCLEOTIDE SEQUENCE [LARGE SCALE GENOMIC DNA]</scope>
    <source>
        <strain evidence="11">cv. Salinas</strain>
        <tissue evidence="10">Seedlings</tissue>
    </source>
</reference>
<dbReference type="GO" id="GO:0009506">
    <property type="term" value="C:plasmodesma"/>
    <property type="evidence" value="ECO:0000318"/>
    <property type="project" value="GO_Central"/>
</dbReference>
<dbReference type="FunFam" id="3.30.430.20:FF:000015">
    <property type="entry name" value="Cysteine-rich receptor-like protein kinase 3"/>
    <property type="match status" value="1"/>
</dbReference>
<keyword evidence="6" id="KW-1015">Disulfide bond</keyword>
<comment type="similarity">
    <text evidence="8">Belongs to the cysteine-rich repeat secretory protein family. Plasmodesmata-located proteins (PDLD) subfamily.</text>
</comment>
<dbReference type="EMBL" id="NBSK02000003">
    <property type="protein sequence ID" value="KAJ0219513.1"/>
    <property type="molecule type" value="Genomic_DNA"/>
</dbReference>
<name>A0A9R1W973_LACSA</name>
<keyword evidence="2" id="KW-0945">Host-virus interaction</keyword>
<accession>A0A9R1W973</accession>
<evidence type="ECO:0000256" key="4">
    <source>
        <dbReference type="ARBA" id="ARBA00022737"/>
    </source>
</evidence>
<comment type="caution">
    <text evidence="10">The sequence shown here is derived from an EMBL/GenBank/DDBJ whole genome shotgun (WGS) entry which is preliminary data.</text>
</comment>
<proteinExistence type="inferred from homology"/>
<dbReference type="PANTHER" id="PTHR32080:SF31">
    <property type="entry name" value="PLASMODESMATA-LOCATED PROTEIN 6"/>
    <property type="match status" value="1"/>
</dbReference>
<dbReference type="GO" id="GO:0005886">
    <property type="term" value="C:plasma membrane"/>
    <property type="evidence" value="ECO:0007669"/>
    <property type="project" value="UniProtKB-SubCell"/>
</dbReference>
<feature type="domain" description="Gnk2-homologous" evidence="9">
    <location>
        <begin position="32"/>
        <end position="133"/>
    </location>
</feature>
<evidence type="ECO:0000256" key="8">
    <source>
        <dbReference type="ARBA" id="ARBA00038393"/>
    </source>
</evidence>
<feature type="domain" description="Gnk2-homologous" evidence="9">
    <location>
        <begin position="242"/>
        <end position="343"/>
    </location>
</feature>
<keyword evidence="4" id="KW-0677">Repeat</keyword>
<keyword evidence="11" id="KW-1185">Reference proteome</keyword>
<dbReference type="GO" id="GO:0042742">
    <property type="term" value="P:defense response to bacterium"/>
    <property type="evidence" value="ECO:0000318"/>
    <property type="project" value="GO_Central"/>
</dbReference>
<feature type="domain" description="Gnk2-homologous" evidence="9">
    <location>
        <begin position="348"/>
        <end position="454"/>
    </location>
</feature>
<dbReference type="AlphaFoldDB" id="A0A9R1W973"/>
<evidence type="ECO:0000313" key="11">
    <source>
        <dbReference type="Proteomes" id="UP000235145"/>
    </source>
</evidence>